<proteinExistence type="predicted"/>
<dbReference type="GO" id="GO:0006897">
    <property type="term" value="P:endocytosis"/>
    <property type="evidence" value="ECO:0007669"/>
    <property type="project" value="TreeGrafter"/>
</dbReference>
<dbReference type="CDD" id="cd03571">
    <property type="entry name" value="ENTH"/>
    <property type="match status" value="1"/>
</dbReference>
<dbReference type="AlphaFoldDB" id="A0A9D3ZVQ0"/>
<feature type="domain" description="ENTH" evidence="6">
    <location>
        <begin position="26"/>
        <end position="159"/>
    </location>
</feature>
<dbReference type="EMBL" id="JAIQCV010000009">
    <property type="protein sequence ID" value="KAH1066865.1"/>
    <property type="molecule type" value="Genomic_DNA"/>
</dbReference>
<dbReference type="InterPro" id="IPR008942">
    <property type="entry name" value="ENTH_VHS"/>
</dbReference>
<keyword evidence="3" id="KW-0333">Golgi apparatus</keyword>
<evidence type="ECO:0000313" key="8">
    <source>
        <dbReference type="Proteomes" id="UP000828251"/>
    </source>
</evidence>
<dbReference type="GO" id="GO:0030125">
    <property type="term" value="C:clathrin vesicle coat"/>
    <property type="evidence" value="ECO:0007669"/>
    <property type="project" value="TreeGrafter"/>
</dbReference>
<keyword evidence="4" id="KW-0968">Cytoplasmic vesicle</keyword>
<evidence type="ECO:0000256" key="4">
    <source>
        <dbReference type="ARBA" id="ARBA00023329"/>
    </source>
</evidence>
<evidence type="ECO:0000259" key="6">
    <source>
        <dbReference type="PROSITE" id="PS50942"/>
    </source>
</evidence>
<dbReference type="InterPro" id="IPR013809">
    <property type="entry name" value="ENTH"/>
</dbReference>
<comment type="subcellular location">
    <subcellularLocation>
        <location evidence="1">Cytoplasmic vesicle</location>
        <location evidence="1">Clathrin-coated vesicle</location>
    </subcellularLocation>
    <subcellularLocation>
        <location evidence="2">Golgi apparatus</location>
    </subcellularLocation>
</comment>
<organism evidence="7 8">
    <name type="scientific">Gossypium stocksii</name>
    <dbReference type="NCBI Taxonomy" id="47602"/>
    <lineage>
        <taxon>Eukaryota</taxon>
        <taxon>Viridiplantae</taxon>
        <taxon>Streptophyta</taxon>
        <taxon>Embryophyta</taxon>
        <taxon>Tracheophyta</taxon>
        <taxon>Spermatophyta</taxon>
        <taxon>Magnoliopsida</taxon>
        <taxon>eudicotyledons</taxon>
        <taxon>Gunneridae</taxon>
        <taxon>Pentapetalae</taxon>
        <taxon>rosids</taxon>
        <taxon>malvids</taxon>
        <taxon>Malvales</taxon>
        <taxon>Malvaceae</taxon>
        <taxon>Malvoideae</taxon>
        <taxon>Gossypium</taxon>
    </lineage>
</organism>
<name>A0A9D3ZVQ0_9ROSI</name>
<sequence length="312" mass="35713">MGSPFFHEFKKQASFFLKEKIRTARLALTDVTPAQLLTEEVTNGNTWTPDTSTLGSISRAAFELDDYWRIVEILHNKLEKFERKNWRISYNSLIVLEHLLTHGPESTAEEFQGDKDVIVKMQGFQCIDEKGFNWGLAVRNKSERILKLLQKGPVLKEERARARKLTRGIQGFGSFSYRSSSEQGNLKDSSYGRSNSDFNHHETDNSKHYNDNAPFEAGNKHENFKSWSCFNEGQGVEKPEIQTSFKENMAVIKEQFHNWTAIAESNPLLGSENNELRRGIMIEDDVHHPFNSHENQTASSMLLPRDGIVQGC</sequence>
<dbReference type="PROSITE" id="PS50942">
    <property type="entry name" value="ENTH"/>
    <property type="match status" value="1"/>
</dbReference>
<dbReference type="SMART" id="SM00273">
    <property type="entry name" value="ENTH"/>
    <property type="match status" value="1"/>
</dbReference>
<evidence type="ECO:0000256" key="5">
    <source>
        <dbReference type="SAM" id="MobiDB-lite"/>
    </source>
</evidence>
<feature type="region of interest" description="Disordered" evidence="5">
    <location>
        <begin position="177"/>
        <end position="204"/>
    </location>
</feature>
<dbReference type="SUPFAM" id="SSF48464">
    <property type="entry name" value="ENTH/VHS domain"/>
    <property type="match status" value="1"/>
</dbReference>
<reference evidence="7 8" key="1">
    <citation type="journal article" date="2021" name="Plant Biotechnol. J.">
        <title>Multi-omics assisted identification of the key and species-specific regulatory components of drought-tolerant mechanisms in Gossypium stocksii.</title>
        <authorList>
            <person name="Yu D."/>
            <person name="Ke L."/>
            <person name="Zhang D."/>
            <person name="Wu Y."/>
            <person name="Sun Y."/>
            <person name="Mei J."/>
            <person name="Sun J."/>
            <person name="Sun Y."/>
        </authorList>
    </citation>
    <scope>NUCLEOTIDE SEQUENCE [LARGE SCALE GENOMIC DNA]</scope>
    <source>
        <strain evidence="8">cv. E1</strain>
        <tissue evidence="7">Leaf</tissue>
    </source>
</reference>
<comment type="caution">
    <text evidence="7">The sequence shown here is derived from an EMBL/GenBank/DDBJ whole genome shotgun (WGS) entry which is preliminary data.</text>
</comment>
<evidence type="ECO:0000313" key="7">
    <source>
        <dbReference type="EMBL" id="KAH1066865.1"/>
    </source>
</evidence>
<gene>
    <name evidence="7" type="ORF">J1N35_031852</name>
</gene>
<dbReference type="OrthoDB" id="4033880at2759"/>
<dbReference type="PANTHER" id="PTHR12276">
    <property type="entry name" value="EPSIN/ENT-RELATED"/>
    <property type="match status" value="1"/>
</dbReference>
<evidence type="ECO:0000256" key="1">
    <source>
        <dbReference type="ARBA" id="ARBA00004132"/>
    </source>
</evidence>
<dbReference type="PANTHER" id="PTHR12276:SF116">
    <property type="entry name" value="ENTH_VHS FAMILY PROTEIN"/>
    <property type="match status" value="1"/>
</dbReference>
<dbReference type="Pfam" id="PF01417">
    <property type="entry name" value="ENTH"/>
    <property type="match status" value="1"/>
</dbReference>
<protein>
    <recommendedName>
        <fullName evidence="6">ENTH domain-containing protein</fullName>
    </recommendedName>
</protein>
<feature type="compositionally biased region" description="Polar residues" evidence="5">
    <location>
        <begin position="177"/>
        <end position="197"/>
    </location>
</feature>
<accession>A0A9D3ZVQ0</accession>
<dbReference type="GO" id="GO:0005886">
    <property type="term" value="C:plasma membrane"/>
    <property type="evidence" value="ECO:0007669"/>
    <property type="project" value="TreeGrafter"/>
</dbReference>
<dbReference type="GO" id="GO:0030276">
    <property type="term" value="F:clathrin binding"/>
    <property type="evidence" value="ECO:0007669"/>
    <property type="project" value="TreeGrafter"/>
</dbReference>
<dbReference type="Proteomes" id="UP000828251">
    <property type="component" value="Unassembled WGS sequence"/>
</dbReference>
<evidence type="ECO:0000256" key="2">
    <source>
        <dbReference type="ARBA" id="ARBA00004555"/>
    </source>
</evidence>
<dbReference type="GO" id="GO:0005794">
    <property type="term" value="C:Golgi apparatus"/>
    <property type="evidence" value="ECO:0007669"/>
    <property type="project" value="UniProtKB-SubCell"/>
</dbReference>
<dbReference type="GO" id="GO:0005543">
    <property type="term" value="F:phospholipid binding"/>
    <property type="evidence" value="ECO:0007669"/>
    <property type="project" value="TreeGrafter"/>
</dbReference>
<evidence type="ECO:0000256" key="3">
    <source>
        <dbReference type="ARBA" id="ARBA00023034"/>
    </source>
</evidence>
<dbReference type="GO" id="GO:0005768">
    <property type="term" value="C:endosome"/>
    <property type="evidence" value="ECO:0007669"/>
    <property type="project" value="TreeGrafter"/>
</dbReference>
<keyword evidence="8" id="KW-1185">Reference proteome</keyword>
<dbReference type="Gene3D" id="1.25.40.90">
    <property type="match status" value="1"/>
</dbReference>